<evidence type="ECO:0000313" key="3">
    <source>
        <dbReference type="EMBL" id="MFL9844150.1"/>
    </source>
</evidence>
<dbReference type="Gene3D" id="1.10.260.40">
    <property type="entry name" value="lambda repressor-like DNA-binding domains"/>
    <property type="match status" value="1"/>
</dbReference>
<dbReference type="PROSITE" id="PS50943">
    <property type="entry name" value="HTH_CROC1"/>
    <property type="match status" value="1"/>
</dbReference>
<sequence length="251" mass="28001">MVFGKNLKKIRKVHSLSQQDFAELFDLKRATLGAYEENRSNPKLDTVIKIANHFSIGLENLLTKELTINDLLHFNEAMTTGTSIPSTPVFEGVACITPEVEQSFLKEYRTSNTIGSIYLPYIHLPNIGGIDRLAYVVNDLSMSGGAEKFLPKDVVIGEAVTSVKDPDISGQLVIAVSDNAIYLRTIYIQDEKAVLKANHPGVEPLTLECKKITGLWKILHVFRYTIPENSDKTEQRLAQLESMIAGMNKKH</sequence>
<protein>
    <submittedName>
        <fullName evidence="3">Helix-turn-helix transcriptional regulator</fullName>
    </submittedName>
</protein>
<dbReference type="EMBL" id="JBELPZ010000005">
    <property type="protein sequence ID" value="MFL9844150.1"/>
    <property type="molecule type" value="Genomic_DNA"/>
</dbReference>
<feature type="domain" description="HTH cro/C1-type" evidence="2">
    <location>
        <begin position="7"/>
        <end position="61"/>
    </location>
</feature>
<dbReference type="InterPro" id="IPR001387">
    <property type="entry name" value="Cro/C1-type_HTH"/>
</dbReference>
<dbReference type="SMART" id="SM00530">
    <property type="entry name" value="HTH_XRE"/>
    <property type="match status" value="1"/>
</dbReference>
<comment type="caution">
    <text evidence="3">The sequence shown here is derived from an EMBL/GenBank/DDBJ whole genome shotgun (WGS) entry which is preliminary data.</text>
</comment>
<evidence type="ECO:0000259" key="2">
    <source>
        <dbReference type="PROSITE" id="PS50943"/>
    </source>
</evidence>
<keyword evidence="4" id="KW-1185">Reference proteome</keyword>
<name>A0ABW8YW05_9FLAO</name>
<accession>A0ABW8YW05</accession>
<keyword evidence="1" id="KW-0238">DNA-binding</keyword>
<proteinExistence type="predicted"/>
<evidence type="ECO:0000256" key="1">
    <source>
        <dbReference type="ARBA" id="ARBA00023125"/>
    </source>
</evidence>
<dbReference type="Proteomes" id="UP001629156">
    <property type="component" value="Unassembled WGS sequence"/>
</dbReference>
<gene>
    <name evidence="3" type="ORF">ABS766_06930</name>
</gene>
<dbReference type="CDD" id="cd00093">
    <property type="entry name" value="HTH_XRE"/>
    <property type="match status" value="1"/>
</dbReference>
<dbReference type="InterPro" id="IPR010982">
    <property type="entry name" value="Lambda_DNA-bd_dom_sf"/>
</dbReference>
<dbReference type="Pfam" id="PF01381">
    <property type="entry name" value="HTH_3"/>
    <property type="match status" value="1"/>
</dbReference>
<dbReference type="PANTHER" id="PTHR46558:SF11">
    <property type="entry name" value="HTH-TYPE TRANSCRIPTIONAL REGULATOR XRE"/>
    <property type="match status" value="1"/>
</dbReference>
<dbReference type="PANTHER" id="PTHR46558">
    <property type="entry name" value="TRACRIPTIONAL REGULATORY PROTEIN-RELATED-RELATED"/>
    <property type="match status" value="1"/>
</dbReference>
<evidence type="ECO:0000313" key="4">
    <source>
        <dbReference type="Proteomes" id="UP001629156"/>
    </source>
</evidence>
<dbReference type="RefSeq" id="WP_408084403.1">
    <property type="nucleotide sequence ID" value="NZ_JBELPZ010000005.1"/>
</dbReference>
<organism evidence="3 4">
    <name type="scientific">Flavobacterium rhizosphaerae</name>
    <dbReference type="NCBI Taxonomy" id="3163298"/>
    <lineage>
        <taxon>Bacteria</taxon>
        <taxon>Pseudomonadati</taxon>
        <taxon>Bacteroidota</taxon>
        <taxon>Flavobacteriia</taxon>
        <taxon>Flavobacteriales</taxon>
        <taxon>Flavobacteriaceae</taxon>
        <taxon>Flavobacterium</taxon>
    </lineage>
</organism>
<dbReference type="SUPFAM" id="SSF47413">
    <property type="entry name" value="lambda repressor-like DNA-binding domains"/>
    <property type="match status" value="1"/>
</dbReference>
<reference evidence="3 4" key="1">
    <citation type="submission" date="2024-06" db="EMBL/GenBank/DDBJ databases">
        <authorList>
            <person name="Kaempfer P."/>
            <person name="Viver T."/>
        </authorList>
    </citation>
    <scope>NUCLEOTIDE SEQUENCE [LARGE SCALE GENOMIC DNA]</scope>
    <source>
        <strain evidence="3 4">ST-119</strain>
    </source>
</reference>